<evidence type="ECO:0000256" key="6">
    <source>
        <dbReference type="ARBA" id="ARBA00022853"/>
    </source>
</evidence>
<feature type="compositionally biased region" description="Low complexity" evidence="16">
    <location>
        <begin position="287"/>
        <end position="299"/>
    </location>
</feature>
<dbReference type="PROSITE" id="PS51184">
    <property type="entry name" value="JMJC"/>
    <property type="match status" value="1"/>
</dbReference>
<evidence type="ECO:0000256" key="5">
    <source>
        <dbReference type="ARBA" id="ARBA00022833"/>
    </source>
</evidence>
<keyword evidence="9" id="KW-0408">Iron</keyword>
<feature type="compositionally biased region" description="Polar residues" evidence="16">
    <location>
        <begin position="346"/>
        <end position="358"/>
    </location>
</feature>
<dbReference type="PANTHER" id="PTHR12549:SF38">
    <property type="entry name" value="JMJC DOMAIN-CONTAINING HISTONE DEMETHYLASE 2, ISOFORM A"/>
    <property type="match status" value="1"/>
</dbReference>
<feature type="compositionally biased region" description="Polar residues" evidence="16">
    <location>
        <begin position="300"/>
        <end position="317"/>
    </location>
</feature>
<keyword evidence="4" id="KW-0863">Zinc-finger</keyword>
<keyword evidence="3" id="KW-0479">Metal-binding</keyword>
<feature type="compositionally biased region" description="Low complexity" evidence="16">
    <location>
        <begin position="550"/>
        <end position="560"/>
    </location>
</feature>
<dbReference type="Pfam" id="PF22988">
    <property type="entry name" value="PWWP_KDM3B"/>
    <property type="match status" value="1"/>
</dbReference>
<feature type="compositionally biased region" description="Basic residues" evidence="16">
    <location>
        <begin position="394"/>
        <end position="406"/>
    </location>
</feature>
<evidence type="ECO:0000256" key="15">
    <source>
        <dbReference type="ARBA" id="ARBA00047648"/>
    </source>
</evidence>
<feature type="region of interest" description="Disordered" evidence="16">
    <location>
        <begin position="757"/>
        <end position="783"/>
    </location>
</feature>
<comment type="cofactor">
    <cofactor evidence="1">
        <name>Fe(2+)</name>
        <dbReference type="ChEBI" id="CHEBI:29033"/>
    </cofactor>
</comment>
<dbReference type="GO" id="GO:0003712">
    <property type="term" value="F:transcription coregulator activity"/>
    <property type="evidence" value="ECO:0007669"/>
    <property type="project" value="TreeGrafter"/>
</dbReference>
<evidence type="ECO:0000256" key="12">
    <source>
        <dbReference type="ARBA" id="ARBA00023242"/>
    </source>
</evidence>
<evidence type="ECO:0000256" key="16">
    <source>
        <dbReference type="SAM" id="MobiDB-lite"/>
    </source>
</evidence>
<dbReference type="SUPFAM" id="SSF51197">
    <property type="entry name" value="Clavaminate synthase-like"/>
    <property type="match status" value="1"/>
</dbReference>
<evidence type="ECO:0000256" key="1">
    <source>
        <dbReference type="ARBA" id="ARBA00001954"/>
    </source>
</evidence>
<dbReference type="Pfam" id="PF02373">
    <property type="entry name" value="JmjC"/>
    <property type="match status" value="1"/>
</dbReference>
<proteinExistence type="inferred from homology"/>
<feature type="region of interest" description="Disordered" evidence="16">
    <location>
        <begin position="2274"/>
        <end position="2310"/>
    </location>
</feature>
<comment type="subcellular location">
    <subcellularLocation>
        <location evidence="2">Nucleus</location>
    </subcellularLocation>
</comment>
<feature type="region of interest" description="Disordered" evidence="16">
    <location>
        <begin position="592"/>
        <end position="631"/>
    </location>
</feature>
<dbReference type="InterPro" id="IPR054294">
    <property type="entry name" value="DUF7030"/>
</dbReference>
<evidence type="ECO:0000256" key="13">
    <source>
        <dbReference type="ARBA" id="ARBA00037987"/>
    </source>
</evidence>
<evidence type="ECO:0000313" key="18">
    <source>
        <dbReference type="EMBL" id="CAB3370786.1"/>
    </source>
</evidence>
<name>A0A8S1CRF8_9INSE</name>
<feature type="compositionally biased region" description="Basic residues" evidence="16">
    <location>
        <begin position="1334"/>
        <end position="1349"/>
    </location>
</feature>
<dbReference type="InterPro" id="IPR045109">
    <property type="entry name" value="LSDs-like"/>
</dbReference>
<dbReference type="GO" id="GO:0140683">
    <property type="term" value="F:histone H3K9me/H3K9me2 demethylase activity"/>
    <property type="evidence" value="ECO:0007669"/>
    <property type="project" value="UniProtKB-EC"/>
</dbReference>
<accession>A0A8S1CRF8</accession>
<dbReference type="EMBL" id="CADEPI010000055">
    <property type="protein sequence ID" value="CAB3370786.1"/>
    <property type="molecule type" value="Genomic_DNA"/>
</dbReference>
<evidence type="ECO:0000256" key="4">
    <source>
        <dbReference type="ARBA" id="ARBA00022771"/>
    </source>
</evidence>
<feature type="compositionally biased region" description="Basic and acidic residues" evidence="16">
    <location>
        <begin position="1370"/>
        <end position="1379"/>
    </location>
</feature>
<comment type="similarity">
    <text evidence="13">Belongs to the JHDM2 histone demethylase family.</text>
</comment>
<evidence type="ECO:0000256" key="7">
    <source>
        <dbReference type="ARBA" id="ARBA00022964"/>
    </source>
</evidence>
<dbReference type="InterPro" id="IPR003347">
    <property type="entry name" value="JmjC_dom"/>
</dbReference>
<dbReference type="EC" id="1.14.11.65" evidence="14"/>
<keyword evidence="7" id="KW-0223">Dioxygenase</keyword>
<dbReference type="SMART" id="SM00558">
    <property type="entry name" value="JmjC"/>
    <property type="match status" value="1"/>
</dbReference>
<dbReference type="Gene3D" id="2.60.120.650">
    <property type="entry name" value="Cupin"/>
    <property type="match status" value="1"/>
</dbReference>
<feature type="region of interest" description="Disordered" evidence="16">
    <location>
        <begin position="1023"/>
        <end position="1174"/>
    </location>
</feature>
<dbReference type="FunFam" id="2.60.120.650:FF:000004">
    <property type="entry name" value="Putative lysine-specific demethylase 3B"/>
    <property type="match status" value="1"/>
</dbReference>
<dbReference type="Proteomes" id="UP000494165">
    <property type="component" value="Unassembled WGS sequence"/>
</dbReference>
<feature type="compositionally biased region" description="Acidic residues" evidence="16">
    <location>
        <begin position="1778"/>
        <end position="1788"/>
    </location>
</feature>
<feature type="region of interest" description="Disordered" evidence="16">
    <location>
        <begin position="1719"/>
        <end position="1742"/>
    </location>
</feature>
<feature type="compositionally biased region" description="Low complexity" evidence="16">
    <location>
        <begin position="980"/>
        <end position="989"/>
    </location>
</feature>
<keyword evidence="5" id="KW-0862">Zinc</keyword>
<dbReference type="GO" id="GO:0006357">
    <property type="term" value="P:regulation of transcription by RNA polymerase II"/>
    <property type="evidence" value="ECO:0007669"/>
    <property type="project" value="TreeGrafter"/>
</dbReference>
<feature type="compositionally biased region" description="Polar residues" evidence="16">
    <location>
        <begin position="1266"/>
        <end position="1277"/>
    </location>
</feature>
<comment type="caution">
    <text evidence="18">The sequence shown here is derived from an EMBL/GenBank/DDBJ whole genome shotgun (WGS) entry which is preliminary data.</text>
</comment>
<feature type="region of interest" description="Disordered" evidence="16">
    <location>
        <begin position="847"/>
        <end position="893"/>
    </location>
</feature>
<feature type="region of interest" description="Disordered" evidence="16">
    <location>
        <begin position="272"/>
        <end position="432"/>
    </location>
</feature>
<feature type="compositionally biased region" description="Basic and acidic residues" evidence="16">
    <location>
        <begin position="2301"/>
        <end position="2310"/>
    </location>
</feature>
<feature type="region of interest" description="Disordered" evidence="16">
    <location>
        <begin position="723"/>
        <end position="745"/>
    </location>
</feature>
<evidence type="ECO:0000256" key="2">
    <source>
        <dbReference type="ARBA" id="ARBA00004123"/>
    </source>
</evidence>
<evidence type="ECO:0000256" key="10">
    <source>
        <dbReference type="ARBA" id="ARBA00023015"/>
    </source>
</evidence>
<dbReference type="InterPro" id="IPR054504">
    <property type="entry name" value="PWWP_KDM3B"/>
</dbReference>
<keyword evidence="8" id="KW-0560">Oxidoreductase</keyword>
<feature type="domain" description="JmjC" evidence="17">
    <location>
        <begin position="2020"/>
        <end position="2225"/>
    </location>
</feature>
<feature type="compositionally biased region" description="Basic and acidic residues" evidence="16">
    <location>
        <begin position="2274"/>
        <end position="2291"/>
    </location>
</feature>
<dbReference type="GO" id="GO:0008270">
    <property type="term" value="F:zinc ion binding"/>
    <property type="evidence" value="ECO:0007669"/>
    <property type="project" value="UniProtKB-KW"/>
</dbReference>
<feature type="region of interest" description="Disordered" evidence="16">
    <location>
        <begin position="804"/>
        <end position="833"/>
    </location>
</feature>
<feature type="compositionally biased region" description="Polar residues" evidence="16">
    <location>
        <begin position="1316"/>
        <end position="1326"/>
    </location>
</feature>
<dbReference type="Pfam" id="PF22987">
    <property type="entry name" value="Tudor_KDM3B"/>
    <property type="match status" value="1"/>
</dbReference>
<organism evidence="18 19">
    <name type="scientific">Cloeon dipterum</name>
    <dbReference type="NCBI Taxonomy" id="197152"/>
    <lineage>
        <taxon>Eukaryota</taxon>
        <taxon>Metazoa</taxon>
        <taxon>Ecdysozoa</taxon>
        <taxon>Arthropoda</taxon>
        <taxon>Hexapoda</taxon>
        <taxon>Insecta</taxon>
        <taxon>Pterygota</taxon>
        <taxon>Palaeoptera</taxon>
        <taxon>Ephemeroptera</taxon>
        <taxon>Pisciforma</taxon>
        <taxon>Baetidae</taxon>
        <taxon>Cloeon</taxon>
    </lineage>
</organism>
<dbReference type="Pfam" id="PF22989">
    <property type="entry name" value="DUF7030"/>
    <property type="match status" value="1"/>
</dbReference>
<evidence type="ECO:0000256" key="9">
    <source>
        <dbReference type="ARBA" id="ARBA00023004"/>
    </source>
</evidence>
<evidence type="ECO:0000256" key="11">
    <source>
        <dbReference type="ARBA" id="ARBA00023163"/>
    </source>
</evidence>
<feature type="compositionally biased region" description="Gly residues" evidence="16">
    <location>
        <begin position="1394"/>
        <end position="1412"/>
    </location>
</feature>
<feature type="region of interest" description="Disordered" evidence="16">
    <location>
        <begin position="1199"/>
        <end position="1461"/>
    </location>
</feature>
<keyword evidence="11" id="KW-0804">Transcription</keyword>
<evidence type="ECO:0000256" key="14">
    <source>
        <dbReference type="ARBA" id="ARBA00038951"/>
    </source>
</evidence>
<keyword evidence="6" id="KW-0156">Chromatin regulator</keyword>
<feature type="region of interest" description="Disordered" evidence="16">
    <location>
        <begin position="2325"/>
        <end position="2346"/>
    </location>
</feature>
<feature type="compositionally biased region" description="Low complexity" evidence="16">
    <location>
        <begin position="523"/>
        <end position="543"/>
    </location>
</feature>
<dbReference type="InterPro" id="IPR054503">
    <property type="entry name" value="KDM3AB_Tudor"/>
</dbReference>
<feature type="region of interest" description="Disordered" evidence="16">
    <location>
        <begin position="923"/>
        <end position="1002"/>
    </location>
</feature>
<protein>
    <recommendedName>
        <fullName evidence="14">[histone H3]-dimethyl-L-lysine(9) demethylase</fullName>
        <ecNumber evidence="14">1.14.11.65</ecNumber>
    </recommendedName>
</protein>
<keyword evidence="19" id="KW-1185">Reference proteome</keyword>
<feature type="compositionally biased region" description="Basic and acidic residues" evidence="16">
    <location>
        <begin position="374"/>
        <end position="393"/>
    </location>
</feature>
<evidence type="ECO:0000313" key="19">
    <source>
        <dbReference type="Proteomes" id="UP000494165"/>
    </source>
</evidence>
<evidence type="ECO:0000259" key="17">
    <source>
        <dbReference type="PROSITE" id="PS51184"/>
    </source>
</evidence>
<dbReference type="PANTHER" id="PTHR12549">
    <property type="entry name" value="JMJC DOMAIN-CONTAINING HISTONE DEMETHYLATION PROTEIN"/>
    <property type="match status" value="1"/>
</dbReference>
<keyword evidence="12" id="KW-0539">Nucleus</keyword>
<dbReference type="OrthoDB" id="1667110at2759"/>
<feature type="compositionally biased region" description="Low complexity" evidence="16">
    <location>
        <begin position="2335"/>
        <end position="2346"/>
    </location>
</feature>
<feature type="compositionally biased region" description="Pro residues" evidence="16">
    <location>
        <begin position="1153"/>
        <end position="1166"/>
    </location>
</feature>
<feature type="compositionally biased region" description="Polar residues" evidence="16">
    <location>
        <begin position="1826"/>
        <end position="1838"/>
    </location>
</feature>
<feature type="compositionally biased region" description="Polar residues" evidence="16">
    <location>
        <begin position="1806"/>
        <end position="1816"/>
    </location>
</feature>
<feature type="compositionally biased region" description="Basic and acidic residues" evidence="16">
    <location>
        <begin position="723"/>
        <end position="732"/>
    </location>
</feature>
<feature type="region of interest" description="Disordered" evidence="16">
    <location>
        <begin position="1754"/>
        <end position="1857"/>
    </location>
</feature>
<dbReference type="GO" id="GO:0000118">
    <property type="term" value="C:histone deacetylase complex"/>
    <property type="evidence" value="ECO:0007669"/>
    <property type="project" value="TreeGrafter"/>
</dbReference>
<reference evidence="18 19" key="1">
    <citation type="submission" date="2020-04" db="EMBL/GenBank/DDBJ databases">
        <authorList>
            <person name="Alioto T."/>
            <person name="Alioto T."/>
            <person name="Gomez Garrido J."/>
        </authorList>
    </citation>
    <scope>NUCLEOTIDE SEQUENCE [LARGE SCALE GENOMIC DNA]</scope>
</reference>
<evidence type="ECO:0000256" key="3">
    <source>
        <dbReference type="ARBA" id="ARBA00022723"/>
    </source>
</evidence>
<dbReference type="GO" id="GO:0000785">
    <property type="term" value="C:chromatin"/>
    <property type="evidence" value="ECO:0007669"/>
    <property type="project" value="TreeGrafter"/>
</dbReference>
<comment type="catalytic activity">
    <reaction evidence="15">
        <text>N(6),N(6)-dimethyl-L-lysyl(9)-[histone H3] + 2 2-oxoglutarate + 2 O2 = L-lysyl(9)-[histone H3] + 2 formaldehyde + 2 succinate + 2 CO2</text>
        <dbReference type="Rhea" id="RHEA:60188"/>
        <dbReference type="Rhea" id="RHEA-COMP:15541"/>
        <dbReference type="Rhea" id="RHEA-COMP:15546"/>
        <dbReference type="ChEBI" id="CHEBI:15379"/>
        <dbReference type="ChEBI" id="CHEBI:16526"/>
        <dbReference type="ChEBI" id="CHEBI:16810"/>
        <dbReference type="ChEBI" id="CHEBI:16842"/>
        <dbReference type="ChEBI" id="CHEBI:29969"/>
        <dbReference type="ChEBI" id="CHEBI:30031"/>
        <dbReference type="ChEBI" id="CHEBI:61976"/>
        <dbReference type="EC" id="1.14.11.65"/>
    </reaction>
</comment>
<dbReference type="GO" id="GO:0031490">
    <property type="term" value="F:chromatin DNA binding"/>
    <property type="evidence" value="ECO:0007669"/>
    <property type="project" value="TreeGrafter"/>
</dbReference>
<feature type="region of interest" description="Disordered" evidence="16">
    <location>
        <begin position="523"/>
        <end position="567"/>
    </location>
</feature>
<keyword evidence="10" id="KW-0805">Transcription regulation</keyword>
<feature type="compositionally biased region" description="Basic and acidic residues" evidence="16">
    <location>
        <begin position="1103"/>
        <end position="1122"/>
    </location>
</feature>
<feature type="compositionally biased region" description="Basic and acidic residues" evidence="16">
    <location>
        <begin position="416"/>
        <end position="432"/>
    </location>
</feature>
<sequence length="2346" mass="258091">MIRPSAPDTVMFKFREELVGKRFLSVSAGGGSARLKLNRIAEWGWRAGVIRAATHHDCTNPELQVLVEFDDVEWQRREWLSPHKGHVFHVFLIESCLVWAPRGDNSLHPALTFKILVDHAQAAESPVQPIEFLTDRAVSFRDAGVKDYQPFQGWEKAPKAAPRDATDVISSIKQWTDFHNGQSILLSTPSVLVGYRVEVYRAEGTTQWYTAVIVAFNDASSDLTVTDDTVLEEHNEDPRLVQMRLIGDGVVESIMRGDNVGITARRSRSATAAASLSLQSPMRAHRVTSTPSSSPGGRSNHTPPSFMSSAATNSNAVVTRKASRVTDTATSDKDPQPLNEGLANAPTDSTHTAGNQDSIGFVRGDAVAPRLIARRSERSAKLSKDKEEENERRRGGHQQRRRRRRQQQFAVSGCGEQRHEQKSSHSDEEVVEVGRVKSTTSVDVDATGGTNNNNNNSKLALLVVTGDHGSARPTMLHQQPHQPGDLITSQRIIDASSPLITNALSILPSSAASDSGVSSLRLGLSSDERSTSASSSSRSSETGSSGGGAASSSSSNLGASQPSEPVRVWRDPSLVQASEPLVRHIHSVQHLSLMPHHPPQPPASAQQPSGSVESRIGAPPAGAATRDPSPVTHYPPLPPQMLGTHPSLPHLYAQEMIWKQRFIAQSAAAHPDDILERERAMAQDRERHERFIRERQSKDAAAAIKAYEQGSREHRVVMERAVREHERDRDRQMQQQQHHHMERVRDERLMIEKAREMNRVQDQERERERQRQALEKKRQEQAVHKHFEESLRLAQNKRSSGNCASWNLSTLPPPMSRANPEEEARKAASVAQQQRLILAERQRQEARSQVYYTSAPPPNSQPAPISLRKEYPTPPAAHSRMPPAKHPHMPDPKAMKVEPGFNSFGYPAYQPGALLSTVDKKIKSELPNPPPLLSEPKSSSVIVKNEAKREPVSMVGPKYSSYPVRTATPQAPPKPSHHMQPQQQQQQQQTDSRALCYPTGPPFATAGKGSAVAYPYTTAPPNSKLYGQPSGTPPAPLKPKVSSPAPPHIYGIPTHGLGPPSVSTHHHRTSEGPSPIPLTTQQPPHLLQNKYFTPPPAHTGSRTLEHGRVMDLHPACSRKEPHPGSPNKRSAPSPDPSKKRRVETPQPTTSVTPQPPPAQPTPPPAAASPLLSRVSEPSPLIASAATTITTVENLAVAAGGVIQQRPPSTPQPSPSTTPSKAPSPAPTKSLHGLGLKKAWLHRHTTGEDVGEQRCVTPVTPADPSPVQCSSPVINQVPASPPQPNTPKGKVGAAKVPFRKATASVNPSMLNGHGDSGQENESSSSDEPAQAQKKSPAKRKPAGKRRRGAKKTAVQEERSKRRAATAASDSDSDKESGTEKDSEDSVSSNKRGGGKETSGGSNGGGGGGSGANNGGAKKRGRRPKSKNDEPRPPKKARGSGGNDDGSPTPPPRDPSKKPPISQLKKTGESFLQDGHCFEVAPKLAKCRECRLTQNQRNKEVYNNIFCRFYYFRRLRYTKNGQLAIAGFSDPHLDAKEEDVKLWTPDTVPNDLDANMAKFLLTEVGDQFCDIIQQELEAKEISVAKDRKIVWKKVVQKVREMCDVCETTLFNFHWACDKCGFVVCIDCYKNRKNGKCKRWEDPANKDRDDFLWLLCTNKQGHELERLMLTQIIVKDALTALGRKMHDIRSHFSIKQQCSCPTNKDVKANGICKEAQVKTDLNNGTEKSNGASDPLPNGGDKEAENSPLSVLADVALSSDKKEEAKSPSPKSTLPARSSDWDSSDSDSDNEKEEANFSTLRELLIRRPSGKTSGSESPTQAEEGAKSDDQSATEQTTPSEEQLLQPDGPKQKLQLKNFKRSKEYRVTNTRLPWRVMTMAKSKMLYPNVPHQWQCDGRLLVLTDPNHSDNMKIFQDQWKRGQPVIVLNVSGKLNQELWHPNKFAQDFGDQKADLINCLNGQTVPNVAMRHFWEGFEFFGKRLTDKLSNSMILKLKDWPPGEDFADMLPAHMQDLMEALPMPEYTHRNGKLNMASRLPEYFVKPDLGPKMYNAYGSSLHPDIGTTNLHLDISDAVNVMVYSGCCSDHNNEENMKAALAAIDKAGCDVLTRRRCREKGVIPGALWHIYDACDADSIRDLLNIIEVERGKQPDPNHDPIHDQSYYLDEIIRERLLKEYNVSGYAIVQCLGDAVFVPAGAPHQVRNLHNCIKVAEDFVSPENVSHCFQLTQQFRDLSDTHTNHEDKLQIKNIIYHAVKDSVAVLTAQLKNNPGAIKTEALHEADTKNSVKVKEEQDKSESGSDNGSAGSDDQRERKCVGGVQKVKEEACELVSADEMKKESCTSAAVSPNSVASS</sequence>
<feature type="compositionally biased region" description="Polar residues" evidence="16">
    <location>
        <begin position="1719"/>
        <end position="1728"/>
    </location>
</feature>
<evidence type="ECO:0000256" key="8">
    <source>
        <dbReference type="ARBA" id="ARBA00023002"/>
    </source>
</evidence>
<feature type="compositionally biased region" description="Pro residues" evidence="16">
    <location>
        <begin position="1207"/>
        <end position="1225"/>
    </location>
</feature>
<gene>
    <name evidence="18" type="ORF">CLODIP_2_CD09784</name>
</gene>